<keyword evidence="3" id="KW-1185">Reference proteome</keyword>
<feature type="region of interest" description="Disordered" evidence="1">
    <location>
        <begin position="1"/>
        <end position="39"/>
    </location>
</feature>
<protein>
    <submittedName>
        <fullName evidence="2">Uncharacterized protein</fullName>
    </submittedName>
</protein>
<evidence type="ECO:0000256" key="1">
    <source>
        <dbReference type="SAM" id="MobiDB-lite"/>
    </source>
</evidence>
<dbReference type="Gramene" id="KQL04253">
    <property type="protein sequence ID" value="KQL04253"/>
    <property type="gene ID" value="SETIT_004974mg"/>
</dbReference>
<evidence type="ECO:0000313" key="3">
    <source>
        <dbReference type="Proteomes" id="UP000004995"/>
    </source>
</evidence>
<organism evidence="2 3">
    <name type="scientific">Setaria italica</name>
    <name type="common">Foxtail millet</name>
    <name type="synonym">Panicum italicum</name>
    <dbReference type="NCBI Taxonomy" id="4555"/>
    <lineage>
        <taxon>Eukaryota</taxon>
        <taxon>Viridiplantae</taxon>
        <taxon>Streptophyta</taxon>
        <taxon>Embryophyta</taxon>
        <taxon>Tracheophyta</taxon>
        <taxon>Spermatophyta</taxon>
        <taxon>Magnoliopsida</taxon>
        <taxon>Liliopsida</taxon>
        <taxon>Poales</taxon>
        <taxon>Poaceae</taxon>
        <taxon>PACMAD clade</taxon>
        <taxon>Panicoideae</taxon>
        <taxon>Panicodae</taxon>
        <taxon>Paniceae</taxon>
        <taxon>Cenchrinae</taxon>
        <taxon>Setaria</taxon>
    </lineage>
</organism>
<reference evidence="2" key="2">
    <citation type="submission" date="2018-08" db="UniProtKB">
        <authorList>
            <consortium name="EnsemblPlants"/>
        </authorList>
    </citation>
    <scope>IDENTIFICATION</scope>
    <source>
        <strain evidence="2">Yugu1</strain>
    </source>
</reference>
<proteinExistence type="predicted"/>
<reference evidence="3" key="1">
    <citation type="journal article" date="2012" name="Nat. Biotechnol.">
        <title>Reference genome sequence of the model plant Setaria.</title>
        <authorList>
            <person name="Bennetzen J.L."/>
            <person name="Schmutz J."/>
            <person name="Wang H."/>
            <person name="Percifield R."/>
            <person name="Hawkins J."/>
            <person name="Pontaroli A.C."/>
            <person name="Estep M."/>
            <person name="Feng L."/>
            <person name="Vaughn J.N."/>
            <person name="Grimwood J."/>
            <person name="Jenkins J."/>
            <person name="Barry K."/>
            <person name="Lindquist E."/>
            <person name="Hellsten U."/>
            <person name="Deshpande S."/>
            <person name="Wang X."/>
            <person name="Wu X."/>
            <person name="Mitros T."/>
            <person name="Triplett J."/>
            <person name="Yang X."/>
            <person name="Ye C.Y."/>
            <person name="Mauro-Herrera M."/>
            <person name="Wang L."/>
            <person name="Li P."/>
            <person name="Sharma M."/>
            <person name="Sharma R."/>
            <person name="Ronald P.C."/>
            <person name="Panaud O."/>
            <person name="Kellogg E.A."/>
            <person name="Brutnell T.P."/>
            <person name="Doust A.N."/>
            <person name="Tuskan G.A."/>
            <person name="Rokhsar D."/>
            <person name="Devos K.M."/>
        </authorList>
    </citation>
    <scope>NUCLEOTIDE SEQUENCE [LARGE SCALE GENOMIC DNA]</scope>
    <source>
        <strain evidence="3">cv. Yugu1</strain>
    </source>
</reference>
<dbReference type="HOGENOM" id="CLU_2594346_0_0_1"/>
<sequence length="80" mass="8638">MGRAWTGPMDRLPHGRSKQTGNEKALPTEQRHQAGFSPNCSVPALVGPARQPNSREFLFVLSKGPGLDHVARAVSHTTPP</sequence>
<dbReference type="AlphaFoldDB" id="K3XSS2"/>
<dbReference type="EMBL" id="AGNK02002842">
    <property type="status" value="NOT_ANNOTATED_CDS"/>
    <property type="molecule type" value="Genomic_DNA"/>
</dbReference>
<dbReference type="Proteomes" id="UP000004995">
    <property type="component" value="Unassembled WGS sequence"/>
</dbReference>
<accession>K3XSS2</accession>
<dbReference type="EnsemblPlants" id="KQL04253">
    <property type="protein sequence ID" value="KQL04253"/>
    <property type="gene ID" value="SETIT_004974mg"/>
</dbReference>
<name>K3XSS2_SETIT</name>
<dbReference type="InParanoid" id="K3XSS2"/>
<evidence type="ECO:0000313" key="2">
    <source>
        <dbReference type="EnsemblPlants" id="KQL04253"/>
    </source>
</evidence>